<evidence type="ECO:0000313" key="2">
    <source>
        <dbReference type="EMBL" id="EQA71833.1"/>
    </source>
</evidence>
<dbReference type="GeneID" id="23202002"/>
<gene>
    <name evidence="2" type="ORF">LEP1GSC059_1128</name>
</gene>
<feature type="transmembrane region" description="Helical" evidence="1">
    <location>
        <begin position="20"/>
        <end position="41"/>
    </location>
</feature>
<evidence type="ECO:0000313" key="3">
    <source>
        <dbReference type="Proteomes" id="UP000015442"/>
    </source>
</evidence>
<sequence length="199" mass="22693">MEAVYLEIIKFLNEGSLTRVLLVLFSFFSFLLLAGVGFLWYKNPDIIKEALHTLSLRKLPEKVAEEETISLVPSLDLIRSLFSTSVDFGFTEKGAILHFPSYMRTREQDGLKELLQSVVSSVREISTENRLIEFDLTNTQLVNPYSAGAIFEIIEDVQANNGVYLVLSFKGNHLKTFEIDVRKLLSRSDSKSVNVRKRR</sequence>
<name>T0FF21_9LEPT</name>
<comment type="caution">
    <text evidence="2">The sequence shown here is derived from an EMBL/GenBank/DDBJ whole genome shotgun (WGS) entry which is preliminary data.</text>
</comment>
<dbReference type="Proteomes" id="UP000015442">
    <property type="component" value="Unassembled WGS sequence"/>
</dbReference>
<reference evidence="2 3" key="1">
    <citation type="submission" date="2013-05" db="EMBL/GenBank/DDBJ databases">
        <authorList>
            <person name="Harkins D.M."/>
            <person name="Durkin A.S."/>
            <person name="Brinkac L.M."/>
            <person name="Haft D.H."/>
            <person name="Selengut J.D."/>
            <person name="Sanka R."/>
            <person name="DePew J."/>
            <person name="Purushe J."/>
            <person name="Hartskeerl R.A."/>
            <person name="Ahmed A."/>
            <person name="van der Linden H."/>
            <person name="Goris M.G.A."/>
            <person name="Vinetz J.M."/>
            <person name="Sutton G.G."/>
            <person name="Nierman W.C."/>
            <person name="Fouts D.E."/>
        </authorList>
    </citation>
    <scope>NUCLEOTIDE SEQUENCE [LARGE SCALE GENOMIC DNA]</scope>
    <source>
        <strain evidence="2 3">CZ214</strain>
    </source>
</reference>
<keyword evidence="1" id="KW-0812">Transmembrane</keyword>
<organism evidence="2 3">
    <name type="scientific">Leptospira noguchii serovar Panama str. CZ214</name>
    <dbReference type="NCBI Taxonomy" id="1001595"/>
    <lineage>
        <taxon>Bacteria</taxon>
        <taxon>Pseudomonadati</taxon>
        <taxon>Spirochaetota</taxon>
        <taxon>Spirochaetia</taxon>
        <taxon>Leptospirales</taxon>
        <taxon>Leptospiraceae</taxon>
        <taxon>Leptospira</taxon>
    </lineage>
</organism>
<protein>
    <submittedName>
        <fullName evidence="2">Uncharacterized protein</fullName>
    </submittedName>
</protein>
<keyword evidence="1" id="KW-1133">Transmembrane helix</keyword>
<dbReference type="RefSeq" id="WP_017213342.1">
    <property type="nucleotide sequence ID" value="NZ_AKWY02000020.1"/>
</dbReference>
<accession>T0FF21</accession>
<keyword evidence="1" id="KW-0472">Membrane</keyword>
<dbReference type="EMBL" id="AKWY02000020">
    <property type="protein sequence ID" value="EQA71833.1"/>
    <property type="molecule type" value="Genomic_DNA"/>
</dbReference>
<evidence type="ECO:0000256" key="1">
    <source>
        <dbReference type="SAM" id="Phobius"/>
    </source>
</evidence>
<proteinExistence type="predicted"/>
<dbReference type="AlphaFoldDB" id="T0FF21"/>